<dbReference type="Proteomes" id="UP001295740">
    <property type="component" value="Unassembled WGS sequence"/>
</dbReference>
<evidence type="ECO:0000256" key="2">
    <source>
        <dbReference type="ARBA" id="ARBA00022645"/>
    </source>
</evidence>
<proteinExistence type="inferred from homology"/>
<sequence>MDRTEKAALLVWKFFQELYGTDEFKKYKYRDVGIMTASYGGHWGPAFAEYILNQNKNSKVIPIRLRWLGVDGGQFDLGIATRAELEYAYNNPLKDLITKQEDYDKLNKAYEEECAPLLKNCAETGDDSDCSKAELDCPNAVEDEIWQQMGLDFSLYYTKEKLGADQNYVPFSEEIFDQFWKKDDGARSALPQLSRVASAGVAIMLTSGDADYICNHIGVQETAESIEFSGQAKFKEKGVSDFKVDGEVYGSYKTEGKVSFLKVKNAGHGIAAFQPKAALAAFTRFLVDGHL</sequence>
<comment type="caution">
    <text evidence="6">The sequence shown here is derived from an EMBL/GenBank/DDBJ whole genome shotgun (WGS) entry which is preliminary data.</text>
</comment>
<dbReference type="GO" id="GO:0006508">
    <property type="term" value="P:proteolysis"/>
    <property type="evidence" value="ECO:0007669"/>
    <property type="project" value="UniProtKB-KW"/>
</dbReference>
<evidence type="ECO:0000256" key="5">
    <source>
        <dbReference type="ARBA" id="ARBA00023180"/>
    </source>
</evidence>
<evidence type="ECO:0000256" key="4">
    <source>
        <dbReference type="ARBA" id="ARBA00022801"/>
    </source>
</evidence>
<protein>
    <submittedName>
        <fullName evidence="6">Uu.00g073430.m01.CDS01</fullName>
    </submittedName>
</protein>
<keyword evidence="2" id="KW-0121">Carboxypeptidase</keyword>
<dbReference type="GO" id="GO:0004185">
    <property type="term" value="F:serine-type carboxypeptidase activity"/>
    <property type="evidence" value="ECO:0007669"/>
    <property type="project" value="InterPro"/>
</dbReference>
<name>A0AAI8YNX6_9PEZI</name>
<dbReference type="Pfam" id="PF00450">
    <property type="entry name" value="Peptidase_S10"/>
    <property type="match status" value="1"/>
</dbReference>
<keyword evidence="4" id="KW-0378">Hydrolase</keyword>
<dbReference type="SUPFAM" id="SSF53474">
    <property type="entry name" value="alpha/beta-Hydrolases"/>
    <property type="match status" value="1"/>
</dbReference>
<evidence type="ECO:0000313" key="7">
    <source>
        <dbReference type="Proteomes" id="UP001295740"/>
    </source>
</evidence>
<dbReference type="InterPro" id="IPR029058">
    <property type="entry name" value="AB_hydrolase_fold"/>
</dbReference>
<dbReference type="InterPro" id="IPR001563">
    <property type="entry name" value="Peptidase_S10"/>
</dbReference>
<comment type="similarity">
    <text evidence="1">Belongs to the peptidase S10 family.</text>
</comment>
<evidence type="ECO:0000313" key="6">
    <source>
        <dbReference type="EMBL" id="CAJ2511718.1"/>
    </source>
</evidence>
<evidence type="ECO:0000256" key="3">
    <source>
        <dbReference type="ARBA" id="ARBA00022670"/>
    </source>
</evidence>
<organism evidence="6 7">
    <name type="scientific">Anthostomella pinea</name>
    <dbReference type="NCBI Taxonomy" id="933095"/>
    <lineage>
        <taxon>Eukaryota</taxon>
        <taxon>Fungi</taxon>
        <taxon>Dikarya</taxon>
        <taxon>Ascomycota</taxon>
        <taxon>Pezizomycotina</taxon>
        <taxon>Sordariomycetes</taxon>
        <taxon>Xylariomycetidae</taxon>
        <taxon>Xylariales</taxon>
        <taxon>Xylariaceae</taxon>
        <taxon>Anthostomella</taxon>
    </lineage>
</organism>
<accession>A0AAI8YNX6</accession>
<reference evidence="6" key="1">
    <citation type="submission" date="2023-10" db="EMBL/GenBank/DDBJ databases">
        <authorList>
            <person name="Hackl T."/>
        </authorList>
    </citation>
    <scope>NUCLEOTIDE SEQUENCE</scope>
</reference>
<dbReference type="EMBL" id="CAUWAG010000018">
    <property type="protein sequence ID" value="CAJ2511718.1"/>
    <property type="molecule type" value="Genomic_DNA"/>
</dbReference>
<dbReference type="Gene3D" id="3.40.50.1820">
    <property type="entry name" value="alpha/beta hydrolase"/>
    <property type="match status" value="1"/>
</dbReference>
<keyword evidence="5" id="KW-0325">Glycoprotein</keyword>
<keyword evidence="3" id="KW-0645">Protease</keyword>
<keyword evidence="7" id="KW-1185">Reference proteome</keyword>
<gene>
    <name evidence="6" type="ORF">KHLLAP_LOCUS12186</name>
</gene>
<dbReference type="AlphaFoldDB" id="A0AAI8YNX6"/>
<evidence type="ECO:0000256" key="1">
    <source>
        <dbReference type="ARBA" id="ARBA00009431"/>
    </source>
</evidence>